<dbReference type="SUPFAM" id="SSF160935">
    <property type="entry name" value="VPA0735-like"/>
    <property type="match status" value="1"/>
</dbReference>
<dbReference type="InterPro" id="IPR037050">
    <property type="entry name" value="DUF1254_sf"/>
</dbReference>
<dbReference type="InterPro" id="IPR010621">
    <property type="entry name" value="DUF1214"/>
</dbReference>
<dbReference type="EMBL" id="POQS01000002">
    <property type="protein sequence ID" value="PND34440.1"/>
    <property type="molecule type" value="Genomic_DNA"/>
</dbReference>
<feature type="chain" id="PRO_5014847643" description="DUF1254 domain-containing protein" evidence="1">
    <location>
        <begin position="28"/>
        <end position="480"/>
    </location>
</feature>
<evidence type="ECO:0000259" key="3">
    <source>
        <dbReference type="Pfam" id="PF06863"/>
    </source>
</evidence>
<feature type="domain" description="DUF1214" evidence="2">
    <location>
        <begin position="360"/>
        <end position="460"/>
    </location>
</feature>
<dbReference type="Gene3D" id="1.10.3360.10">
    <property type="entry name" value="VPA0735-like domain"/>
    <property type="match status" value="1"/>
</dbReference>
<dbReference type="RefSeq" id="WP_102772507.1">
    <property type="nucleotide sequence ID" value="NZ_POQS01000002.1"/>
</dbReference>
<evidence type="ECO:0000256" key="1">
    <source>
        <dbReference type="SAM" id="SignalP"/>
    </source>
</evidence>
<reference evidence="4 5" key="1">
    <citation type="submission" date="2018-01" db="EMBL/GenBank/DDBJ databases">
        <title>The draft genome of an aniline degradation strain ANB-1.</title>
        <authorList>
            <person name="Zhang L."/>
            <person name="Jiang J."/>
        </authorList>
    </citation>
    <scope>NUCLEOTIDE SEQUENCE [LARGE SCALE GENOMIC DNA]</scope>
    <source>
        <strain evidence="4 5">ANB-1</strain>
    </source>
</reference>
<evidence type="ECO:0008006" key="6">
    <source>
        <dbReference type="Google" id="ProtNLM"/>
    </source>
</evidence>
<evidence type="ECO:0000313" key="5">
    <source>
        <dbReference type="Proteomes" id="UP000235994"/>
    </source>
</evidence>
<organism evidence="4 5">
    <name type="scientific">Achromobacter pulmonis</name>
    <dbReference type="NCBI Taxonomy" id="1389932"/>
    <lineage>
        <taxon>Bacteria</taxon>
        <taxon>Pseudomonadati</taxon>
        <taxon>Pseudomonadota</taxon>
        <taxon>Betaproteobacteria</taxon>
        <taxon>Burkholderiales</taxon>
        <taxon>Alcaligenaceae</taxon>
        <taxon>Achromobacter</taxon>
    </lineage>
</organism>
<dbReference type="PROSITE" id="PS51318">
    <property type="entry name" value="TAT"/>
    <property type="match status" value="1"/>
</dbReference>
<name>A0A2N8KLX5_9BURK</name>
<evidence type="ECO:0000313" key="4">
    <source>
        <dbReference type="EMBL" id="PND34440.1"/>
    </source>
</evidence>
<dbReference type="AlphaFoldDB" id="A0A2N8KLX5"/>
<accession>A0A2N8KLX5</accession>
<gene>
    <name evidence="4" type="ORF">C1I89_09540</name>
</gene>
<evidence type="ECO:0000259" key="2">
    <source>
        <dbReference type="Pfam" id="PF06742"/>
    </source>
</evidence>
<feature type="domain" description="DUF1254" evidence="3">
    <location>
        <begin position="80"/>
        <end position="209"/>
    </location>
</feature>
<dbReference type="InterPro" id="IPR010679">
    <property type="entry name" value="DUF1254"/>
</dbReference>
<keyword evidence="1" id="KW-0732">Signal</keyword>
<dbReference type="PANTHER" id="PTHR36509">
    <property type="entry name" value="BLL3101 PROTEIN"/>
    <property type="match status" value="1"/>
</dbReference>
<dbReference type="InterPro" id="IPR037049">
    <property type="entry name" value="DUF1214_C_sf"/>
</dbReference>
<dbReference type="InterPro" id="IPR006311">
    <property type="entry name" value="TAT_signal"/>
</dbReference>
<dbReference type="Pfam" id="PF06863">
    <property type="entry name" value="DUF1254"/>
    <property type="match status" value="1"/>
</dbReference>
<proteinExistence type="predicted"/>
<keyword evidence="5" id="KW-1185">Reference proteome</keyword>
<dbReference type="Gene3D" id="2.60.120.600">
    <property type="entry name" value="Domain of unknown function DUF1214, C-terminal domain"/>
    <property type="match status" value="1"/>
</dbReference>
<dbReference type="PANTHER" id="PTHR36509:SF2">
    <property type="entry name" value="BLL3101 PROTEIN"/>
    <property type="match status" value="1"/>
</dbReference>
<sequence>MKLSRRKFNAGGLTLLAAGTLAGPARAADGLIADLPEGDEQFGLATDAYIYAYPLVTMEMTRRVMTNVAEPEGTRAPMGHLIKLRHYPDAKFRDVTAPNADTLYTTAFIDVGDEPWVVSLPDLHGRYALFPMLDGWTTVFDVPGKRTTGTGAQTFIVTGPGWQGAVPEGMTHYKSPTSIVWLLGRIYCSGTSQDYAEVHKVQDEVKLSPLSAWGKNWTPPKGKVDPSIDMKTPVRDLVNNMDAIAYFTLFAELLKRNPPNAADAPMVARLASIGIVPGQDFDRSKFNPEFARRVPQVGFGRIMTHFKSSGGDIQEIDGWGFTTKTGIYGTNYLQRALVAAIGLGANRPQDAIYPTSLQSDTGAIKRAYNGSEKYVLTFKKGMTPPVSGFWSLTMYDDKYFFVDNPLNRYSISARQALKTKPDGSIDLLIQHESPGPELESNWLPAPKGRFILMMRLYWPNESDPSIINGTWTIPPVRRVS</sequence>
<dbReference type="Gene3D" id="2.60.40.1610">
    <property type="entry name" value="Domain of unknown function DUF1254"/>
    <property type="match status" value="1"/>
</dbReference>
<dbReference type="Proteomes" id="UP000235994">
    <property type="component" value="Unassembled WGS sequence"/>
</dbReference>
<feature type="signal peptide" evidence="1">
    <location>
        <begin position="1"/>
        <end position="27"/>
    </location>
</feature>
<dbReference type="Pfam" id="PF06742">
    <property type="entry name" value="DUF1214"/>
    <property type="match status" value="1"/>
</dbReference>
<protein>
    <recommendedName>
        <fullName evidence="6">DUF1254 domain-containing protein</fullName>
    </recommendedName>
</protein>
<comment type="caution">
    <text evidence="4">The sequence shown here is derived from an EMBL/GenBank/DDBJ whole genome shotgun (WGS) entry which is preliminary data.</text>
</comment>